<dbReference type="GO" id="GO:0030036">
    <property type="term" value="P:actin cytoskeleton organization"/>
    <property type="evidence" value="ECO:0007669"/>
    <property type="project" value="TreeGrafter"/>
</dbReference>
<evidence type="ECO:0000313" key="1">
    <source>
        <dbReference type="EMBL" id="CAB4040559.1"/>
    </source>
</evidence>
<gene>
    <name evidence="1" type="ORF">PACLA_8A013652</name>
</gene>
<organism evidence="1 2">
    <name type="scientific">Paramuricea clavata</name>
    <name type="common">Red gorgonian</name>
    <name type="synonym">Violescent sea-whip</name>
    <dbReference type="NCBI Taxonomy" id="317549"/>
    <lineage>
        <taxon>Eukaryota</taxon>
        <taxon>Metazoa</taxon>
        <taxon>Cnidaria</taxon>
        <taxon>Anthozoa</taxon>
        <taxon>Octocorallia</taxon>
        <taxon>Malacalcyonacea</taxon>
        <taxon>Plexauridae</taxon>
        <taxon>Paramuricea</taxon>
    </lineage>
</organism>
<dbReference type="Gene3D" id="2.30.29.30">
    <property type="entry name" value="Pleckstrin-homology domain (PH domain)/Phosphotyrosine-binding domain (PTB)"/>
    <property type="match status" value="1"/>
</dbReference>
<dbReference type="PROSITE" id="PS50003">
    <property type="entry name" value="PH_DOMAIN"/>
    <property type="match status" value="1"/>
</dbReference>
<proteinExistence type="predicted"/>
<dbReference type="AlphaFoldDB" id="A0A7D9LYC1"/>
<keyword evidence="2" id="KW-1185">Reference proteome</keyword>
<sequence>MSWSFVTGRMEGMQVGSSLLEQGHLQPVGLRSRNSMKQRGTDRAGTGEKNVFCDADNALYRFSALRLANSESFEAELSDDSSDSEDSDKEQQTKSIEGIVVKQGFLVKKGHVRHNWKTRKFVLCEQPAKLYYCKPAKPDCPIGCIELNGAIIEKITGESANGEKKTKQFYGYRFKIRAWKGSEYVLQASSKEELEEWISKLSSVCKV</sequence>
<protein>
    <submittedName>
        <fullName evidence="1">Pleckstrin isoform X2</fullName>
    </submittedName>
</protein>
<name>A0A7D9LYC1_PARCT</name>
<dbReference type="InterPro" id="IPR001849">
    <property type="entry name" value="PH_domain"/>
</dbReference>
<dbReference type="InterPro" id="IPR037370">
    <property type="entry name" value="Pleckstrin"/>
</dbReference>
<dbReference type="OrthoDB" id="185175at2759"/>
<dbReference type="SUPFAM" id="SSF50729">
    <property type="entry name" value="PH domain-like"/>
    <property type="match status" value="1"/>
</dbReference>
<evidence type="ECO:0000313" key="2">
    <source>
        <dbReference type="Proteomes" id="UP001152795"/>
    </source>
</evidence>
<dbReference type="PANTHER" id="PTHR12092:SF16">
    <property type="entry name" value="PH DOMAIN-CONTAINING PROTEIN"/>
    <property type="match status" value="1"/>
</dbReference>
<comment type="caution">
    <text evidence="1">The sequence shown here is derived from an EMBL/GenBank/DDBJ whole genome shotgun (WGS) entry which is preliminary data.</text>
</comment>
<dbReference type="EMBL" id="CACRXK020026955">
    <property type="protein sequence ID" value="CAB4040559.1"/>
    <property type="molecule type" value="Genomic_DNA"/>
</dbReference>
<dbReference type="InterPro" id="IPR011993">
    <property type="entry name" value="PH-like_dom_sf"/>
</dbReference>
<dbReference type="Pfam" id="PF00169">
    <property type="entry name" value="PH"/>
    <property type="match status" value="1"/>
</dbReference>
<reference evidence="1" key="1">
    <citation type="submission" date="2020-04" db="EMBL/GenBank/DDBJ databases">
        <authorList>
            <person name="Alioto T."/>
            <person name="Alioto T."/>
            <person name="Gomez Garrido J."/>
        </authorList>
    </citation>
    <scope>NUCLEOTIDE SEQUENCE</scope>
    <source>
        <strain evidence="1">A484AB</strain>
    </source>
</reference>
<dbReference type="Gene3D" id="1.10.10.10">
    <property type="entry name" value="Winged helix-like DNA-binding domain superfamily/Winged helix DNA-binding domain"/>
    <property type="match status" value="1"/>
</dbReference>
<dbReference type="SMART" id="SM00233">
    <property type="entry name" value="PH"/>
    <property type="match status" value="1"/>
</dbReference>
<dbReference type="PANTHER" id="PTHR12092">
    <property type="entry name" value="PLECKSTRIN"/>
    <property type="match status" value="1"/>
</dbReference>
<accession>A0A7D9LYC1</accession>
<dbReference type="Proteomes" id="UP001152795">
    <property type="component" value="Unassembled WGS sequence"/>
</dbReference>
<dbReference type="InterPro" id="IPR036388">
    <property type="entry name" value="WH-like_DNA-bd_sf"/>
</dbReference>
<dbReference type="GO" id="GO:0005886">
    <property type="term" value="C:plasma membrane"/>
    <property type="evidence" value="ECO:0007669"/>
    <property type="project" value="TreeGrafter"/>
</dbReference>